<organism evidence="2 3">
    <name type="scientific">Vanrija pseudolonga</name>
    <dbReference type="NCBI Taxonomy" id="143232"/>
    <lineage>
        <taxon>Eukaryota</taxon>
        <taxon>Fungi</taxon>
        <taxon>Dikarya</taxon>
        <taxon>Basidiomycota</taxon>
        <taxon>Agaricomycotina</taxon>
        <taxon>Tremellomycetes</taxon>
        <taxon>Trichosporonales</taxon>
        <taxon>Trichosporonaceae</taxon>
        <taxon>Vanrija</taxon>
    </lineage>
</organism>
<protein>
    <submittedName>
        <fullName evidence="2">Uncharacterized protein</fullName>
    </submittedName>
</protein>
<keyword evidence="3" id="KW-1185">Reference proteome</keyword>
<gene>
    <name evidence="2" type="ORF">LOC62_03G003671</name>
</gene>
<dbReference type="Proteomes" id="UP000827549">
    <property type="component" value="Chromosome 3"/>
</dbReference>
<dbReference type="RefSeq" id="XP_062626189.1">
    <property type="nucleotide sequence ID" value="XM_062770206.1"/>
</dbReference>
<feature type="region of interest" description="Disordered" evidence="1">
    <location>
        <begin position="498"/>
        <end position="609"/>
    </location>
</feature>
<feature type="region of interest" description="Disordered" evidence="1">
    <location>
        <begin position="1"/>
        <end position="107"/>
    </location>
</feature>
<feature type="compositionally biased region" description="Basic residues" evidence="1">
    <location>
        <begin position="92"/>
        <end position="103"/>
    </location>
</feature>
<proteinExistence type="predicted"/>
<reference evidence="2" key="1">
    <citation type="submission" date="2023-10" db="EMBL/GenBank/DDBJ databases">
        <authorList>
            <person name="Noh H."/>
        </authorList>
    </citation>
    <scope>NUCLEOTIDE SEQUENCE</scope>
    <source>
        <strain evidence="2">DUCC4014</strain>
    </source>
</reference>
<feature type="compositionally biased region" description="Polar residues" evidence="1">
    <location>
        <begin position="391"/>
        <end position="400"/>
    </location>
</feature>
<feature type="compositionally biased region" description="Low complexity" evidence="1">
    <location>
        <begin position="516"/>
        <end position="532"/>
    </location>
</feature>
<feature type="compositionally biased region" description="Low complexity" evidence="1">
    <location>
        <begin position="193"/>
        <end position="203"/>
    </location>
</feature>
<feature type="compositionally biased region" description="Basic and acidic residues" evidence="1">
    <location>
        <begin position="69"/>
        <end position="91"/>
    </location>
</feature>
<evidence type="ECO:0000313" key="2">
    <source>
        <dbReference type="EMBL" id="WOO80157.1"/>
    </source>
</evidence>
<feature type="compositionally biased region" description="Basic residues" evidence="1">
    <location>
        <begin position="404"/>
        <end position="414"/>
    </location>
</feature>
<dbReference type="EMBL" id="CP086716">
    <property type="protein sequence ID" value="WOO80157.1"/>
    <property type="molecule type" value="Genomic_DNA"/>
</dbReference>
<dbReference type="AlphaFoldDB" id="A0AAF1BHF3"/>
<feature type="compositionally biased region" description="Polar residues" evidence="1">
    <location>
        <begin position="448"/>
        <end position="461"/>
    </location>
</feature>
<feature type="region of interest" description="Disordered" evidence="1">
    <location>
        <begin position="179"/>
        <end position="232"/>
    </location>
</feature>
<accession>A0AAF1BHF3</accession>
<evidence type="ECO:0000256" key="1">
    <source>
        <dbReference type="SAM" id="MobiDB-lite"/>
    </source>
</evidence>
<feature type="compositionally biased region" description="Basic and acidic residues" evidence="1">
    <location>
        <begin position="416"/>
        <end position="430"/>
    </location>
</feature>
<sequence length="658" mass="70544">MPPVPSIPKEYQTAPASTHVAPPPQTKPEAKSGGFMSLFNKFKGKKAKAEAPPPLPTPPSSLPSSSPTWRDESSGELPKTKAELKAEEKAEKRRSKAAVKAAKRQSQSAAQVYATTYMTTSQRAAMALDKSLDNNQLKVEKVKAPASVHGVLLDMQRSSAVIERRATIRRQSLQLQTDKHASVVSSKTGHSVGGAPTSAAAAARKSRRVPVPTFEPDESEPMPMPGDRPAPMDLEVSPEAAAAARAAALARLEGKPSQRTPVSEDEHAHILVSNLTTQSNDGHVLRTKPSLQSISEKPEATAPLRTKPSLRKIDTVDILQVNAADIPRSPIADRTEPATQVPDLSDIVRPKHTGASPAAMPSHAVTRGLWTTEPEEMEGAEPLLPTAQRSFNTFPRSATGPTLRRTKPSLRNLHKSPYDRSADASSDETHDVVRPLDIRVVTRSATFGPCSNLNEPATPSSFEHAASENGHASSAGVGSMAEHRAAAVRRYGSLLGYGHSGTPERNGSTATHAVPSLLGHGSSLGHGTSLTHNSFLDSAPPSPMGLRTPPDSHDGDHETATTPTTKSKWRKSAQSLSRKLSTKTSATSLRAASLSRKLSTKPKEPPTSYDAYEAKQRELATRRRSCNPMVHDNASLQAEISEVRDKEEVRVAETFFLS</sequence>
<feature type="region of interest" description="Disordered" evidence="1">
    <location>
        <begin position="391"/>
        <end position="430"/>
    </location>
</feature>
<dbReference type="GeneID" id="87806912"/>
<feature type="region of interest" description="Disordered" evidence="1">
    <location>
        <begin position="448"/>
        <end position="478"/>
    </location>
</feature>
<feature type="compositionally biased region" description="Pro residues" evidence="1">
    <location>
        <begin position="51"/>
        <end position="61"/>
    </location>
</feature>
<name>A0AAF1BHF3_9TREE</name>
<evidence type="ECO:0000313" key="3">
    <source>
        <dbReference type="Proteomes" id="UP000827549"/>
    </source>
</evidence>
<feature type="compositionally biased region" description="Basic and acidic residues" evidence="1">
    <location>
        <begin position="550"/>
        <end position="559"/>
    </location>
</feature>
<feature type="compositionally biased region" description="Low complexity" evidence="1">
    <location>
        <begin position="575"/>
        <end position="597"/>
    </location>
</feature>